<protein>
    <submittedName>
        <fullName evidence="1">Uncharacterized protein</fullName>
    </submittedName>
</protein>
<organism evidence="1">
    <name type="scientific">marine sediment metagenome</name>
    <dbReference type="NCBI Taxonomy" id="412755"/>
    <lineage>
        <taxon>unclassified sequences</taxon>
        <taxon>metagenomes</taxon>
        <taxon>ecological metagenomes</taxon>
    </lineage>
</organism>
<evidence type="ECO:0000313" key="1">
    <source>
        <dbReference type="EMBL" id="GAH92980.1"/>
    </source>
</evidence>
<dbReference type="AlphaFoldDB" id="X1KHA3"/>
<dbReference type="EMBL" id="BARV01000079">
    <property type="protein sequence ID" value="GAH92980.1"/>
    <property type="molecule type" value="Genomic_DNA"/>
</dbReference>
<comment type="caution">
    <text evidence="1">The sequence shown here is derived from an EMBL/GenBank/DDBJ whole genome shotgun (WGS) entry which is preliminary data.</text>
</comment>
<gene>
    <name evidence="1" type="ORF">S06H3_00454</name>
</gene>
<accession>X1KHA3</accession>
<proteinExistence type="predicted"/>
<name>X1KHA3_9ZZZZ</name>
<reference evidence="1" key="1">
    <citation type="journal article" date="2014" name="Front. Microbiol.">
        <title>High frequency of phylogenetically diverse reductive dehalogenase-homologous genes in deep subseafloor sedimentary metagenomes.</title>
        <authorList>
            <person name="Kawai M."/>
            <person name="Futagami T."/>
            <person name="Toyoda A."/>
            <person name="Takaki Y."/>
            <person name="Nishi S."/>
            <person name="Hori S."/>
            <person name="Arai W."/>
            <person name="Tsubouchi T."/>
            <person name="Morono Y."/>
            <person name="Uchiyama I."/>
            <person name="Ito T."/>
            <person name="Fujiyama A."/>
            <person name="Inagaki F."/>
            <person name="Takami H."/>
        </authorList>
    </citation>
    <scope>NUCLEOTIDE SEQUENCE</scope>
    <source>
        <strain evidence="1">Expedition CK06-06</strain>
    </source>
</reference>
<sequence length="306" mass="36163">MSSNYLEFVAKVSTPVKNENLADRSHPPESYQICGTWATMGECESGHKFAKALDCGREWCRECKETSHRRRFGRWLSKAFKIEEMGQLVVTAEPIKRWRKKEDFRQIGQVVKEVLWALGFERGFRRWHWFGNKSNAWNPHLNFLLESGYLDPDFLDLIKEQIREAIGVENAEIHYNYSDKIGQKIHMLKYVTRSTFLKRWWDLDMSDELKNFRNCVSWGKWENEDKWGLPGHEKIYGYVAKIEMSVCPCCGSKIHWSRTVHLDDLAVLDYQQIWLKVWQERPPPSKVLVFDLLRAIGRGFDKKRLG</sequence>